<comment type="caution">
    <text evidence="1">The sequence shown here is derived from an EMBL/GenBank/DDBJ whole genome shotgun (WGS) entry which is preliminary data.</text>
</comment>
<protein>
    <submittedName>
        <fullName evidence="1">Uncharacterized protein</fullName>
    </submittedName>
</protein>
<reference evidence="1" key="1">
    <citation type="submission" date="2021-06" db="EMBL/GenBank/DDBJ databases">
        <authorList>
            <person name="Hodson N. C."/>
            <person name="Mongue J. A."/>
            <person name="Jaron S. K."/>
        </authorList>
    </citation>
    <scope>NUCLEOTIDE SEQUENCE</scope>
</reference>
<feature type="non-terminal residue" evidence="1">
    <location>
        <position position="1"/>
    </location>
</feature>
<evidence type="ECO:0000313" key="1">
    <source>
        <dbReference type="EMBL" id="CAG7712839.1"/>
    </source>
</evidence>
<gene>
    <name evidence="1" type="ORF">AFUS01_LOCUS5176</name>
</gene>
<dbReference type="AlphaFoldDB" id="A0A8J2NMZ6"/>
<accession>A0A8J2NMZ6</accession>
<organism evidence="1 2">
    <name type="scientific">Allacma fusca</name>
    <dbReference type="NCBI Taxonomy" id="39272"/>
    <lineage>
        <taxon>Eukaryota</taxon>
        <taxon>Metazoa</taxon>
        <taxon>Ecdysozoa</taxon>
        <taxon>Arthropoda</taxon>
        <taxon>Hexapoda</taxon>
        <taxon>Collembola</taxon>
        <taxon>Symphypleona</taxon>
        <taxon>Sminthuridae</taxon>
        <taxon>Allacma</taxon>
    </lineage>
</organism>
<dbReference type="Proteomes" id="UP000708208">
    <property type="component" value="Unassembled WGS sequence"/>
</dbReference>
<dbReference type="EMBL" id="CAJVCH010032853">
    <property type="protein sequence ID" value="CAG7712839.1"/>
    <property type="molecule type" value="Genomic_DNA"/>
</dbReference>
<keyword evidence="2" id="KW-1185">Reference proteome</keyword>
<proteinExistence type="predicted"/>
<evidence type="ECO:0000313" key="2">
    <source>
        <dbReference type="Proteomes" id="UP000708208"/>
    </source>
</evidence>
<sequence length="94" mass="10731">TTAYGFYIPDCYKGVVERDMTCLVSGRIVDLIGLKFLTDIYGQKMFKYSEDSLDPGPLGIGVSKYFPQLAVELSDLLDWIKENRKMFIVTDHLQ</sequence>
<name>A0A8J2NMZ6_9HEXA</name>